<protein>
    <recommendedName>
        <fullName evidence="4">HAT C-terminal dimerisation domain-containing protein</fullName>
    </recommendedName>
</protein>
<reference evidence="2 3" key="1">
    <citation type="submission" date="2022-05" db="EMBL/GenBank/DDBJ databases">
        <authorList>
            <consortium name="Genoscope - CEA"/>
            <person name="William W."/>
        </authorList>
    </citation>
    <scope>NUCLEOTIDE SEQUENCE [LARGE SCALE GENOMIC DNA]</scope>
</reference>
<dbReference type="AlphaFoldDB" id="A0AAU9XZK6"/>
<sequence length="109" mass="12304">MSDEESSSGIPATVSVHTTASNQAENIHRPSLPQVKPPPPLNLADCSAKRWKLWKQTWLNFAIVSKFSTQGEAYQKALFLCTIGQSALENQRISVHCERRFKQGRHDNR</sequence>
<proteinExistence type="predicted"/>
<dbReference type="Proteomes" id="UP001159428">
    <property type="component" value="Unassembled WGS sequence"/>
</dbReference>
<evidence type="ECO:0000313" key="2">
    <source>
        <dbReference type="EMBL" id="CAH3162674.1"/>
    </source>
</evidence>
<gene>
    <name evidence="2" type="ORF">PMEA_00034336</name>
</gene>
<accession>A0AAU9XZK6</accession>
<evidence type="ECO:0008006" key="4">
    <source>
        <dbReference type="Google" id="ProtNLM"/>
    </source>
</evidence>
<keyword evidence="3" id="KW-1185">Reference proteome</keyword>
<evidence type="ECO:0000256" key="1">
    <source>
        <dbReference type="SAM" id="MobiDB-lite"/>
    </source>
</evidence>
<organism evidence="2 3">
    <name type="scientific">Pocillopora meandrina</name>
    <dbReference type="NCBI Taxonomy" id="46732"/>
    <lineage>
        <taxon>Eukaryota</taxon>
        <taxon>Metazoa</taxon>
        <taxon>Cnidaria</taxon>
        <taxon>Anthozoa</taxon>
        <taxon>Hexacorallia</taxon>
        <taxon>Scleractinia</taxon>
        <taxon>Astrocoeniina</taxon>
        <taxon>Pocilloporidae</taxon>
        <taxon>Pocillopora</taxon>
    </lineage>
</organism>
<feature type="region of interest" description="Disordered" evidence="1">
    <location>
        <begin position="1"/>
        <end position="40"/>
    </location>
</feature>
<comment type="caution">
    <text evidence="2">The sequence shown here is derived from an EMBL/GenBank/DDBJ whole genome shotgun (WGS) entry which is preliminary data.</text>
</comment>
<feature type="compositionally biased region" description="Polar residues" evidence="1">
    <location>
        <begin position="7"/>
        <end position="25"/>
    </location>
</feature>
<dbReference type="EMBL" id="CALNXJ010000087">
    <property type="protein sequence ID" value="CAH3162674.1"/>
    <property type="molecule type" value="Genomic_DNA"/>
</dbReference>
<name>A0AAU9XZK6_9CNID</name>
<evidence type="ECO:0000313" key="3">
    <source>
        <dbReference type="Proteomes" id="UP001159428"/>
    </source>
</evidence>